<dbReference type="Pfam" id="PF13419">
    <property type="entry name" value="HAD_2"/>
    <property type="match status" value="1"/>
</dbReference>
<evidence type="ECO:0000256" key="4">
    <source>
        <dbReference type="ARBA" id="ARBA00022842"/>
    </source>
</evidence>
<dbReference type="STRING" id="1291764.GCA_001311235_01939"/>
<comment type="cofactor">
    <cofactor evidence="1">
        <name>Mg(2+)</name>
        <dbReference type="ChEBI" id="CHEBI:18420"/>
    </cofactor>
</comment>
<dbReference type="InterPro" id="IPR041492">
    <property type="entry name" value="HAD_2"/>
</dbReference>
<accession>A0A2A5RKY1</accession>
<dbReference type="InterPro" id="IPR051400">
    <property type="entry name" value="HAD-like_hydrolase"/>
</dbReference>
<keyword evidence="6" id="KW-1185">Reference proteome</keyword>
<dbReference type="InterPro" id="IPR036412">
    <property type="entry name" value="HAD-like_sf"/>
</dbReference>
<keyword evidence="2" id="KW-0479">Metal-binding</keyword>
<protein>
    <submittedName>
        <fullName evidence="5">Haloacid dehalogenase</fullName>
    </submittedName>
</protein>
<dbReference type="SUPFAM" id="SSF56784">
    <property type="entry name" value="HAD-like"/>
    <property type="match status" value="1"/>
</dbReference>
<organism evidence="5 6">
    <name type="scientific">Lactococcus fujiensis JCM 16395</name>
    <dbReference type="NCBI Taxonomy" id="1291764"/>
    <lineage>
        <taxon>Bacteria</taxon>
        <taxon>Bacillati</taxon>
        <taxon>Bacillota</taxon>
        <taxon>Bacilli</taxon>
        <taxon>Lactobacillales</taxon>
        <taxon>Streptococcaceae</taxon>
        <taxon>Lactococcus</taxon>
    </lineage>
</organism>
<evidence type="ECO:0000256" key="2">
    <source>
        <dbReference type="ARBA" id="ARBA00022723"/>
    </source>
</evidence>
<dbReference type="PANTHER" id="PTHR46470:SF2">
    <property type="entry name" value="GLYCERALDEHYDE 3-PHOSPHATE PHOSPHATASE"/>
    <property type="match status" value="1"/>
</dbReference>
<dbReference type="InterPro" id="IPR006439">
    <property type="entry name" value="HAD-SF_hydro_IA"/>
</dbReference>
<dbReference type="RefSeq" id="WP_219524940.1">
    <property type="nucleotide sequence ID" value="NZ_JXJU01000006.1"/>
</dbReference>
<dbReference type="GO" id="GO:0016791">
    <property type="term" value="F:phosphatase activity"/>
    <property type="evidence" value="ECO:0007669"/>
    <property type="project" value="TreeGrafter"/>
</dbReference>
<dbReference type="PANTHER" id="PTHR46470">
    <property type="entry name" value="N-ACYLNEURAMINATE-9-PHOSPHATASE"/>
    <property type="match status" value="1"/>
</dbReference>
<proteinExistence type="predicted"/>
<gene>
    <name evidence="5" type="ORF">RT41_GL001675</name>
</gene>
<dbReference type="NCBIfam" id="TIGR01509">
    <property type="entry name" value="HAD-SF-IA-v3"/>
    <property type="match status" value="1"/>
</dbReference>
<evidence type="ECO:0000256" key="1">
    <source>
        <dbReference type="ARBA" id="ARBA00001946"/>
    </source>
</evidence>
<dbReference type="EMBL" id="JXJU01000006">
    <property type="protein sequence ID" value="PCR99869.1"/>
    <property type="molecule type" value="Genomic_DNA"/>
</dbReference>
<dbReference type="AlphaFoldDB" id="A0A2A5RKY1"/>
<dbReference type="NCBIfam" id="TIGR01549">
    <property type="entry name" value="HAD-SF-IA-v1"/>
    <property type="match status" value="1"/>
</dbReference>
<evidence type="ECO:0000313" key="6">
    <source>
        <dbReference type="Proteomes" id="UP000218181"/>
    </source>
</evidence>
<evidence type="ECO:0000256" key="3">
    <source>
        <dbReference type="ARBA" id="ARBA00022801"/>
    </source>
</evidence>
<dbReference type="GO" id="GO:0046872">
    <property type="term" value="F:metal ion binding"/>
    <property type="evidence" value="ECO:0007669"/>
    <property type="project" value="UniProtKB-KW"/>
</dbReference>
<dbReference type="GO" id="GO:0044281">
    <property type="term" value="P:small molecule metabolic process"/>
    <property type="evidence" value="ECO:0007669"/>
    <property type="project" value="UniProtKB-ARBA"/>
</dbReference>
<dbReference type="PRINTS" id="PR00413">
    <property type="entry name" value="HADHALOGNASE"/>
</dbReference>
<evidence type="ECO:0000313" key="5">
    <source>
        <dbReference type="EMBL" id="PCR99869.1"/>
    </source>
</evidence>
<reference evidence="5 6" key="1">
    <citation type="submission" date="2014-12" db="EMBL/GenBank/DDBJ databases">
        <title>Draft genome sequences of 10 type strains of Lactococcus.</title>
        <authorList>
            <person name="Sun Z."/>
            <person name="Zhong Z."/>
            <person name="Liu W."/>
            <person name="Zhang W."/>
            <person name="Zhang H."/>
        </authorList>
    </citation>
    <scope>NUCLEOTIDE SEQUENCE [LARGE SCALE GENOMIC DNA]</scope>
    <source>
        <strain evidence="5 6">JCM 16395</strain>
    </source>
</reference>
<dbReference type="InterPro" id="IPR023214">
    <property type="entry name" value="HAD_sf"/>
</dbReference>
<keyword evidence="3" id="KW-0378">Hydrolase</keyword>
<name>A0A2A5RKY1_9LACT</name>
<dbReference type="Gene3D" id="3.40.50.1000">
    <property type="entry name" value="HAD superfamily/HAD-like"/>
    <property type="match status" value="1"/>
</dbReference>
<keyword evidence="4" id="KW-0460">Magnesium</keyword>
<comment type="caution">
    <text evidence="5">The sequence shown here is derived from an EMBL/GenBank/DDBJ whole genome shotgun (WGS) entry which is preliminary data.</text>
</comment>
<sequence>MLKSLNSLINIKYPGEFEHLYPGVTNVLSNLRQKYQLGIIANQEAGTEKRLENWKISQYFDVIVSSAEAGYSKPDEHIFKTALEKSKCPAKNAVMIGDRLDNDIYPAKKLGFKTIWIRQGFGGFQKPISSDYQADIEIDNLHELLTIL</sequence>
<dbReference type="Proteomes" id="UP000218181">
    <property type="component" value="Unassembled WGS sequence"/>
</dbReference>